<protein>
    <submittedName>
        <fullName evidence="1">Uncharacterized protein</fullName>
    </submittedName>
</protein>
<sequence>MGLCSASFKGSLTIFTVHRRIGGLENVSILDECFKIVHRRIGGLEIKNEHN</sequence>
<dbReference type="AlphaFoldDB" id="A0A7G1Q8T0"/>
<proteinExistence type="predicted"/>
<evidence type="ECO:0000313" key="2">
    <source>
        <dbReference type="Proteomes" id="UP000516072"/>
    </source>
</evidence>
<name>A0A7G1Q8T0_9GAMM</name>
<evidence type="ECO:0000313" key="1">
    <source>
        <dbReference type="EMBL" id="CAB1275399.1"/>
    </source>
</evidence>
<dbReference type="KEGG" id="ntg:NSCAC_0647"/>
<organism evidence="1 2">
    <name type="scientific">Candidatus Nitrosacidococcus tergens</name>
    <dbReference type="NCBI Taxonomy" id="553981"/>
    <lineage>
        <taxon>Bacteria</taxon>
        <taxon>Pseudomonadati</taxon>
        <taxon>Pseudomonadota</taxon>
        <taxon>Gammaproteobacteria</taxon>
        <taxon>Chromatiales</taxon>
        <taxon>Chromatiaceae</taxon>
        <taxon>Candidatus Nitrosacidococcus</taxon>
    </lineage>
</organism>
<keyword evidence="2" id="KW-1185">Reference proteome</keyword>
<dbReference type="EMBL" id="LR778175">
    <property type="protein sequence ID" value="CAB1275399.1"/>
    <property type="molecule type" value="Genomic_DNA"/>
</dbReference>
<dbReference type="AntiFam" id="ANF00050">
    <property type="entry name" value="Translation of CRISPR YPEST repeat 1"/>
</dbReference>
<dbReference type="Proteomes" id="UP000516072">
    <property type="component" value="Chromosome"/>
</dbReference>
<accession>A0A7G1Q8T0</accession>
<gene>
    <name evidence="1" type="ORF">NSCAC_0647</name>
</gene>
<reference evidence="1 2" key="1">
    <citation type="submission" date="2020-03" db="EMBL/GenBank/DDBJ databases">
        <authorList>
            <person name="Picone N."/>
        </authorList>
    </citation>
    <scope>NUCLEOTIDE SEQUENCE [LARGE SCALE GENOMIC DNA]</scope>
    <source>
        <strain evidence="1">NSCAC1</strain>
    </source>
</reference>